<dbReference type="EMBL" id="MU003693">
    <property type="protein sequence ID" value="KAF2815729.1"/>
    <property type="molecule type" value="Genomic_DNA"/>
</dbReference>
<dbReference type="InterPro" id="IPR029058">
    <property type="entry name" value="AB_hydrolase_fold"/>
</dbReference>
<reference evidence="5" key="2">
    <citation type="submission" date="2020-04" db="EMBL/GenBank/DDBJ databases">
        <authorList>
            <consortium name="NCBI Genome Project"/>
        </authorList>
    </citation>
    <scope>NUCLEOTIDE SEQUENCE</scope>
    <source>
        <strain evidence="5">CBS 304.34</strain>
    </source>
</reference>
<sequence>MGDFAQPWIEFEKEFGQRPILHGPLQSCLDGFAGIGAALVAKYEFPPPDASIATEDRVTEDGLAVRVYTPPGYAGGKPVGVYFHGGGWAMGDINGDDPWCRAMSKMAGVVLVSIEYGLAPANEHPGLLNDCFKGFQWTLKNAVSLGGVEGKIFTAGISAGAGLALGTALRAIDEGYGGSLVGVVAQVPATCHPDAVPEKLKLKFTSYTEHAENTIDTNSAMRAFWDAFGAPPTDKYASPLLHDKIKDLKKVYLTVAGHDTLRDDGLLFQQALDENKVPNKIDFYAGYPHYHWVWPSKHLDEPRAEYLDNVAKGIEFVIS</sequence>
<dbReference type="Proteomes" id="UP000504636">
    <property type="component" value="Unplaced"/>
</dbReference>
<dbReference type="GO" id="GO:0016787">
    <property type="term" value="F:hydrolase activity"/>
    <property type="evidence" value="ECO:0007669"/>
    <property type="project" value="UniProtKB-KW"/>
</dbReference>
<dbReference type="GeneID" id="54458229"/>
<dbReference type="OrthoDB" id="408631at2759"/>
<evidence type="ECO:0000259" key="2">
    <source>
        <dbReference type="Pfam" id="PF07859"/>
    </source>
</evidence>
<dbReference type="PANTHER" id="PTHR48081">
    <property type="entry name" value="AB HYDROLASE SUPERFAMILY PROTEIN C4A8.06C"/>
    <property type="match status" value="1"/>
</dbReference>
<reference evidence="3 5" key="1">
    <citation type="journal article" date="2020" name="Stud. Mycol.">
        <title>101 Dothideomycetes genomes: a test case for predicting lifestyles and emergence of pathogens.</title>
        <authorList>
            <person name="Haridas S."/>
            <person name="Albert R."/>
            <person name="Binder M."/>
            <person name="Bloem J."/>
            <person name="Labutti K."/>
            <person name="Salamov A."/>
            <person name="Andreopoulos B."/>
            <person name="Baker S."/>
            <person name="Barry K."/>
            <person name="Bills G."/>
            <person name="Bluhm B."/>
            <person name="Cannon C."/>
            <person name="Castanera R."/>
            <person name="Culley D."/>
            <person name="Daum C."/>
            <person name="Ezra D."/>
            <person name="Gonzalez J."/>
            <person name="Henrissat B."/>
            <person name="Kuo A."/>
            <person name="Liang C."/>
            <person name="Lipzen A."/>
            <person name="Lutzoni F."/>
            <person name="Magnuson J."/>
            <person name="Mondo S."/>
            <person name="Nolan M."/>
            <person name="Ohm R."/>
            <person name="Pangilinan J."/>
            <person name="Park H.-J."/>
            <person name="Ramirez L."/>
            <person name="Alfaro M."/>
            <person name="Sun H."/>
            <person name="Tritt A."/>
            <person name="Yoshinaga Y."/>
            <person name="Zwiers L.-H."/>
            <person name="Turgeon B."/>
            <person name="Goodwin S."/>
            <person name="Spatafora J."/>
            <person name="Crous P."/>
            <person name="Grigoriev I."/>
        </authorList>
    </citation>
    <scope>NUCLEOTIDE SEQUENCE</scope>
    <source>
        <strain evidence="3 5">CBS 304.34</strain>
    </source>
</reference>
<dbReference type="RefSeq" id="XP_033582693.1">
    <property type="nucleotide sequence ID" value="XM_033717336.1"/>
</dbReference>
<name>A0A6A6Z4R1_9PEZI</name>
<evidence type="ECO:0000313" key="3">
    <source>
        <dbReference type="EMBL" id="KAF2815729.1"/>
    </source>
</evidence>
<dbReference type="InterPro" id="IPR050300">
    <property type="entry name" value="GDXG_lipolytic_enzyme"/>
</dbReference>
<dbReference type="Gene3D" id="3.40.50.1820">
    <property type="entry name" value="alpha/beta hydrolase"/>
    <property type="match status" value="1"/>
</dbReference>
<evidence type="ECO:0000256" key="1">
    <source>
        <dbReference type="ARBA" id="ARBA00022801"/>
    </source>
</evidence>
<protein>
    <submittedName>
        <fullName evidence="3 5">Alpha/beta-hydrolase</fullName>
    </submittedName>
</protein>
<organism evidence="3">
    <name type="scientific">Mytilinidion resinicola</name>
    <dbReference type="NCBI Taxonomy" id="574789"/>
    <lineage>
        <taxon>Eukaryota</taxon>
        <taxon>Fungi</taxon>
        <taxon>Dikarya</taxon>
        <taxon>Ascomycota</taxon>
        <taxon>Pezizomycotina</taxon>
        <taxon>Dothideomycetes</taxon>
        <taxon>Pleosporomycetidae</taxon>
        <taxon>Mytilinidiales</taxon>
        <taxon>Mytilinidiaceae</taxon>
        <taxon>Mytilinidion</taxon>
    </lineage>
</organism>
<reference evidence="5" key="3">
    <citation type="submission" date="2025-04" db="UniProtKB">
        <authorList>
            <consortium name="RefSeq"/>
        </authorList>
    </citation>
    <scope>IDENTIFICATION</scope>
    <source>
        <strain evidence="5">CBS 304.34</strain>
    </source>
</reference>
<dbReference type="Pfam" id="PF07859">
    <property type="entry name" value="Abhydrolase_3"/>
    <property type="match status" value="1"/>
</dbReference>
<feature type="domain" description="Alpha/beta hydrolase fold-3" evidence="2">
    <location>
        <begin position="81"/>
        <end position="290"/>
    </location>
</feature>
<evidence type="ECO:0000313" key="5">
    <source>
        <dbReference type="RefSeq" id="XP_033582693.1"/>
    </source>
</evidence>
<gene>
    <name evidence="3 5" type="ORF">BDZ99DRAFT_432430</name>
</gene>
<dbReference type="SUPFAM" id="SSF53474">
    <property type="entry name" value="alpha/beta-Hydrolases"/>
    <property type="match status" value="1"/>
</dbReference>
<dbReference type="AlphaFoldDB" id="A0A6A6Z4R1"/>
<dbReference type="PANTHER" id="PTHR48081:SF8">
    <property type="entry name" value="ALPHA_BETA HYDROLASE FOLD-3 DOMAIN-CONTAINING PROTEIN-RELATED"/>
    <property type="match status" value="1"/>
</dbReference>
<keyword evidence="1 3" id="KW-0378">Hydrolase</keyword>
<accession>A0A6A6Z4R1</accession>
<dbReference type="InterPro" id="IPR013094">
    <property type="entry name" value="AB_hydrolase_3"/>
</dbReference>
<proteinExistence type="predicted"/>
<keyword evidence="4" id="KW-1185">Reference proteome</keyword>
<evidence type="ECO:0000313" key="4">
    <source>
        <dbReference type="Proteomes" id="UP000504636"/>
    </source>
</evidence>